<name>A0A8T1RIN1_CARIL</name>
<dbReference type="CDD" id="cd16461">
    <property type="entry name" value="RING-H2_EL5-like"/>
    <property type="match status" value="1"/>
</dbReference>
<evidence type="ECO:0000256" key="1">
    <source>
        <dbReference type="PROSITE-ProRule" id="PRU00175"/>
    </source>
</evidence>
<dbReference type="Proteomes" id="UP000811609">
    <property type="component" value="Chromosome 1"/>
</dbReference>
<accession>A0A8T1RIN1</accession>
<dbReference type="SMART" id="SM00184">
    <property type="entry name" value="RING"/>
    <property type="match status" value="1"/>
</dbReference>
<sequence length="337" mass="37241">MEGMAGEATMVEQVVLSLEQATHMAKQLHTTTDPTHVLQIYTSLHQAHHHLSAFLSKTQLSLPPPLLFPPSPAAAANSLSSVTGAATATVADGNDTQPMQIMDGDDDAVEEAGENSKGTLDMVEEKMRDFFIRNKRPKRSLSPSAVAEDRRLYDDGSAVGVKGVGSREVGDAGWRAEQRPMFEIESRTDLEQVSGLEPVLVAAIPTMKFDNEAFSSMEDPQCSICLAEYQEKEVLRIMPKCGHTYHLYCIDVWLRKQSTCPVCRLPLQDFFGRRHMRPPLFDIPQSLDDPANSTDNSQRWLLPGLERSVGNVSTEGHVESVLVNQPESTPSREAERI</sequence>
<organism evidence="3 4">
    <name type="scientific">Carya illinoinensis</name>
    <name type="common">Pecan</name>
    <dbReference type="NCBI Taxonomy" id="32201"/>
    <lineage>
        <taxon>Eukaryota</taxon>
        <taxon>Viridiplantae</taxon>
        <taxon>Streptophyta</taxon>
        <taxon>Embryophyta</taxon>
        <taxon>Tracheophyta</taxon>
        <taxon>Spermatophyta</taxon>
        <taxon>Magnoliopsida</taxon>
        <taxon>eudicotyledons</taxon>
        <taxon>Gunneridae</taxon>
        <taxon>Pentapetalae</taxon>
        <taxon>rosids</taxon>
        <taxon>fabids</taxon>
        <taxon>Fagales</taxon>
        <taxon>Juglandaceae</taxon>
        <taxon>Carya</taxon>
    </lineage>
</organism>
<evidence type="ECO:0000313" key="3">
    <source>
        <dbReference type="EMBL" id="KAG6666726.1"/>
    </source>
</evidence>
<keyword evidence="1" id="KW-0863">Zinc-finger</keyword>
<dbReference type="AlphaFoldDB" id="A0A8T1RIN1"/>
<keyword evidence="1" id="KW-0862">Zinc</keyword>
<comment type="caution">
    <text evidence="3">The sequence shown here is derived from an EMBL/GenBank/DDBJ whole genome shotgun (WGS) entry which is preliminary data.</text>
</comment>
<keyword evidence="1" id="KW-0479">Metal-binding</keyword>
<gene>
    <name evidence="3" type="ORF">CIPAW_01G052900</name>
</gene>
<keyword evidence="4" id="KW-1185">Reference proteome</keyword>
<dbReference type="InterPro" id="IPR053070">
    <property type="entry name" value="RING-type_E3_ubiquitin-ligase"/>
</dbReference>
<protein>
    <recommendedName>
        <fullName evidence="2">RING-type domain-containing protein</fullName>
    </recommendedName>
</protein>
<evidence type="ECO:0000259" key="2">
    <source>
        <dbReference type="PROSITE" id="PS50089"/>
    </source>
</evidence>
<dbReference type="EMBL" id="CM031809">
    <property type="protein sequence ID" value="KAG6666726.1"/>
    <property type="molecule type" value="Genomic_DNA"/>
</dbReference>
<dbReference type="PROSITE" id="PS50089">
    <property type="entry name" value="ZF_RING_2"/>
    <property type="match status" value="1"/>
</dbReference>
<dbReference type="PANTHER" id="PTHR47035:SF4">
    <property type="entry name" value="OS02G0676500 PROTEIN"/>
    <property type="match status" value="1"/>
</dbReference>
<dbReference type="GO" id="GO:0008270">
    <property type="term" value="F:zinc ion binding"/>
    <property type="evidence" value="ECO:0007669"/>
    <property type="project" value="UniProtKB-KW"/>
</dbReference>
<feature type="domain" description="RING-type" evidence="2">
    <location>
        <begin position="222"/>
        <end position="264"/>
    </location>
</feature>
<reference evidence="3" key="1">
    <citation type="submission" date="2020-12" db="EMBL/GenBank/DDBJ databases">
        <title>WGS assembly of Carya illinoinensis cv. Pawnee.</title>
        <authorList>
            <person name="Platts A."/>
            <person name="Shu S."/>
            <person name="Wright S."/>
            <person name="Barry K."/>
            <person name="Edger P."/>
            <person name="Pires J.C."/>
            <person name="Schmutz J."/>
        </authorList>
    </citation>
    <scope>NUCLEOTIDE SEQUENCE</scope>
    <source>
        <tissue evidence="3">Leaf</tissue>
    </source>
</reference>
<dbReference type="Pfam" id="PF13639">
    <property type="entry name" value="zf-RING_2"/>
    <property type="match status" value="1"/>
</dbReference>
<evidence type="ECO:0000313" key="4">
    <source>
        <dbReference type="Proteomes" id="UP000811609"/>
    </source>
</evidence>
<dbReference type="InterPro" id="IPR001841">
    <property type="entry name" value="Znf_RING"/>
</dbReference>
<dbReference type="PANTHER" id="PTHR47035">
    <property type="entry name" value="OS11G0150450 PROTEIN"/>
    <property type="match status" value="1"/>
</dbReference>
<proteinExistence type="predicted"/>